<evidence type="ECO:0000313" key="1">
    <source>
        <dbReference type="Proteomes" id="UP000095286"/>
    </source>
</evidence>
<organism evidence="1 2">
    <name type="scientific">Rhabditophanes sp. KR3021</name>
    <dbReference type="NCBI Taxonomy" id="114890"/>
    <lineage>
        <taxon>Eukaryota</taxon>
        <taxon>Metazoa</taxon>
        <taxon>Ecdysozoa</taxon>
        <taxon>Nematoda</taxon>
        <taxon>Chromadorea</taxon>
        <taxon>Rhabditida</taxon>
        <taxon>Tylenchina</taxon>
        <taxon>Panagrolaimomorpha</taxon>
        <taxon>Strongyloidoidea</taxon>
        <taxon>Alloionematidae</taxon>
        <taxon>Rhabditophanes</taxon>
    </lineage>
</organism>
<sequence>MKLYPFCIFSLMALSTQSVTTARFPNDVIETPIVTCEPDKITIKIQTTSSNPSIIYADNFYEDHECATRNMNYLSIEHGKCGMTSENMSSPNGVLQRICVSVQMHPLFVTEADKYYCAQCVYMESNVVNDLEQTLSVSEAAPSELEPMFDEMSAPKCSYSIRRGSKDGPEIHFTTIGEIAYHVWTCNNENVGILVQNCYVVDVHGNSILIIDQNGCGIDQYVLPTPEYTADLKTAYQKTHVFKFAENTLTKFTCQIRLCLKNHKGNGCKNITPPALCPTLEEREQGIFVHKNDTSNGNKNGNNKKSTTSLGVNGGFFSSGYGNDKPSAPVSSYTDNAAVSESPMVTRMPGYNRQRRAITLNGNGTKPIDLSNKAFHIFKNQNGEYPELDVVGSFRVVDSAEEASILEAKLNGTLISNSNSLFVRNIPPVNCMSEVNYWGLILVITILAVIQIITFTYFISKRLFPRVMSQNLKMNC</sequence>
<evidence type="ECO:0000313" key="2">
    <source>
        <dbReference type="WBParaSite" id="RSKR_0000076800.1"/>
    </source>
</evidence>
<proteinExistence type="predicted"/>
<dbReference type="WBParaSite" id="RSKR_0000076800.1">
    <property type="protein sequence ID" value="RSKR_0000076800.1"/>
    <property type="gene ID" value="RSKR_0000076800"/>
</dbReference>
<protein>
    <submittedName>
        <fullName evidence="2">ZP domain-containing protein</fullName>
    </submittedName>
</protein>
<name>A0AC35THY0_9BILA</name>
<dbReference type="Proteomes" id="UP000095286">
    <property type="component" value="Unplaced"/>
</dbReference>
<accession>A0AC35THY0</accession>
<reference evidence="2" key="1">
    <citation type="submission" date="2016-11" db="UniProtKB">
        <authorList>
            <consortium name="WormBaseParasite"/>
        </authorList>
    </citation>
    <scope>IDENTIFICATION</scope>
    <source>
        <strain evidence="2">KR3021</strain>
    </source>
</reference>